<feature type="region of interest" description="Disordered" evidence="1">
    <location>
        <begin position="55"/>
        <end position="91"/>
    </location>
</feature>
<organism evidence="2">
    <name type="scientific">Timema bartmani</name>
    <dbReference type="NCBI Taxonomy" id="61472"/>
    <lineage>
        <taxon>Eukaryota</taxon>
        <taxon>Metazoa</taxon>
        <taxon>Ecdysozoa</taxon>
        <taxon>Arthropoda</taxon>
        <taxon>Hexapoda</taxon>
        <taxon>Insecta</taxon>
        <taxon>Pterygota</taxon>
        <taxon>Neoptera</taxon>
        <taxon>Polyneoptera</taxon>
        <taxon>Phasmatodea</taxon>
        <taxon>Timematodea</taxon>
        <taxon>Timematoidea</taxon>
        <taxon>Timematidae</taxon>
        <taxon>Timema</taxon>
    </lineage>
</organism>
<name>A0A7R9F3Z4_9NEOP</name>
<proteinExistence type="predicted"/>
<feature type="region of interest" description="Disordered" evidence="1">
    <location>
        <begin position="1"/>
        <end position="27"/>
    </location>
</feature>
<evidence type="ECO:0000313" key="2">
    <source>
        <dbReference type="EMBL" id="CAD7446562.1"/>
    </source>
</evidence>
<gene>
    <name evidence="2" type="ORF">TBIB3V08_LOCUS8890</name>
</gene>
<accession>A0A7R9F3Z4</accession>
<evidence type="ECO:0000256" key="1">
    <source>
        <dbReference type="SAM" id="MobiDB-lite"/>
    </source>
</evidence>
<feature type="compositionally biased region" description="Polar residues" evidence="1">
    <location>
        <begin position="1"/>
        <end position="21"/>
    </location>
</feature>
<dbReference type="EMBL" id="OD568102">
    <property type="protein sequence ID" value="CAD7446562.1"/>
    <property type="molecule type" value="Genomic_DNA"/>
</dbReference>
<reference evidence="2" key="1">
    <citation type="submission" date="2020-11" db="EMBL/GenBank/DDBJ databases">
        <authorList>
            <person name="Tran Van P."/>
        </authorList>
    </citation>
    <scope>NUCLEOTIDE SEQUENCE</scope>
</reference>
<sequence>MSSRPAATLQRSTHTKGSSKLGTRRDYGYEIHPKLHLEELSTSLKEAEQLHKKLEVRVKRSKQPTNLSSESSSKKRFSNVDSGGGDLVSVS</sequence>
<dbReference type="AlphaFoldDB" id="A0A7R9F3Z4"/>
<protein>
    <submittedName>
        <fullName evidence="2">Uncharacterized protein</fullName>
    </submittedName>
</protein>
<feature type="compositionally biased region" description="Gly residues" evidence="1">
    <location>
        <begin position="82"/>
        <end position="91"/>
    </location>
</feature>